<comment type="caution">
    <text evidence="2">The sequence shown here is derived from an EMBL/GenBank/DDBJ whole genome shotgun (WGS) entry which is preliminary data.</text>
</comment>
<accession>A0ABV5Z4W4</accession>
<evidence type="ECO:0000259" key="1">
    <source>
        <dbReference type="Pfam" id="PF07992"/>
    </source>
</evidence>
<feature type="domain" description="FAD/NAD(P)-binding" evidence="1">
    <location>
        <begin position="5"/>
        <end position="124"/>
    </location>
</feature>
<dbReference type="InterPro" id="IPR015904">
    <property type="entry name" value="Sulphide_quinone_reductase"/>
</dbReference>
<evidence type="ECO:0000313" key="2">
    <source>
        <dbReference type="EMBL" id="MFB9860539.1"/>
    </source>
</evidence>
<dbReference type="Gene3D" id="3.50.50.60">
    <property type="entry name" value="FAD/NAD(P)-binding domain"/>
    <property type="match status" value="2"/>
</dbReference>
<dbReference type="Proteomes" id="UP001589740">
    <property type="component" value="Unassembled WGS sequence"/>
</dbReference>
<dbReference type="PANTHER" id="PTHR10632">
    <property type="entry name" value="SULFIDE:QUINONE OXIDOREDUCTASE"/>
    <property type="match status" value="1"/>
</dbReference>
<organism evidence="2 3">
    <name type="scientific">Salinicoccus siamensis</name>
    <dbReference type="NCBI Taxonomy" id="381830"/>
    <lineage>
        <taxon>Bacteria</taxon>
        <taxon>Bacillati</taxon>
        <taxon>Bacillota</taxon>
        <taxon>Bacilli</taxon>
        <taxon>Bacillales</taxon>
        <taxon>Staphylococcaceae</taxon>
        <taxon>Salinicoccus</taxon>
    </lineage>
</organism>
<gene>
    <name evidence="2" type="ORF">ACFFLE_05375</name>
</gene>
<dbReference type="EC" id="1.-.-.-" evidence="2"/>
<name>A0ABV5Z4W4_9STAP</name>
<protein>
    <submittedName>
        <fullName evidence="2">FAD/NAD(P)-binding oxidoreductase</fullName>
        <ecNumber evidence="2">1.-.-.-</ecNumber>
    </submittedName>
</protein>
<dbReference type="InterPro" id="IPR023753">
    <property type="entry name" value="FAD/NAD-binding_dom"/>
</dbReference>
<evidence type="ECO:0000313" key="3">
    <source>
        <dbReference type="Proteomes" id="UP001589740"/>
    </source>
</evidence>
<dbReference type="PANTHER" id="PTHR10632:SF2">
    <property type="entry name" value="SULFIDE:QUINONE OXIDOREDUCTASE, MITOCHONDRIAL"/>
    <property type="match status" value="1"/>
</dbReference>
<reference evidence="2 3" key="1">
    <citation type="submission" date="2024-09" db="EMBL/GenBank/DDBJ databases">
        <authorList>
            <person name="Sun Q."/>
            <person name="Mori K."/>
        </authorList>
    </citation>
    <scope>NUCLEOTIDE SEQUENCE [LARGE SCALE GENOMIC DNA]</scope>
    <source>
        <strain evidence="2 3">JCM 12822</strain>
    </source>
</reference>
<dbReference type="SUPFAM" id="SSF51905">
    <property type="entry name" value="FAD/NAD(P)-binding domain"/>
    <property type="match status" value="2"/>
</dbReference>
<keyword evidence="2" id="KW-0560">Oxidoreductase</keyword>
<dbReference type="GO" id="GO:0016491">
    <property type="term" value="F:oxidoreductase activity"/>
    <property type="evidence" value="ECO:0007669"/>
    <property type="project" value="UniProtKB-KW"/>
</dbReference>
<proteinExistence type="predicted"/>
<dbReference type="InterPro" id="IPR036188">
    <property type="entry name" value="FAD/NAD-bd_sf"/>
</dbReference>
<dbReference type="Pfam" id="PF07992">
    <property type="entry name" value="Pyr_redox_2"/>
    <property type="match status" value="1"/>
</dbReference>
<sequence>MKRQYKVVILGGGTGGIASANRLLKKDKSLKNDILIIERESHHYFQPKWPLVGSGEMELKETWKAMEDVIPKGMDWIQENVEQVDPIKREVGTDERTVQYDFLIIALGLELDYNAIKGAPESLGKNGVCTNYLYDYVEYTFECLQKVEEGKIVISKPVSEIKGGVSAENSLFTMNDYIRRRNRNVELVFRSGRKELFPVAKYNDNLIGQFNEKNIDYKLNSELISVDGEGKQAIFRDRLTGEHHEVPFEMLIITPPMHGPSILQDTELLNPEGWVDVDPYTLMHNKYTTVFSLGDASSLPTVKMGAAVKEQVPILVDNLLQRMQDEAPSHYYDGKTACPIATGYGELIMAEFGYDLLPKETTFLDQSVDFIMNLATFDTKNVM</sequence>
<dbReference type="RefSeq" id="WP_380570116.1">
    <property type="nucleotide sequence ID" value="NZ_JBHMAH010000011.1"/>
</dbReference>
<keyword evidence="3" id="KW-1185">Reference proteome</keyword>
<dbReference type="EMBL" id="JBHMAH010000011">
    <property type="protein sequence ID" value="MFB9860539.1"/>
    <property type="molecule type" value="Genomic_DNA"/>
</dbReference>